<comment type="caution">
    <text evidence="1">The sequence shown here is derived from an EMBL/GenBank/DDBJ whole genome shotgun (WGS) entry which is preliminary data.</text>
</comment>
<dbReference type="Gene3D" id="3.40.50.1240">
    <property type="entry name" value="Phosphoglycerate mutase-like"/>
    <property type="match status" value="1"/>
</dbReference>
<gene>
    <name evidence="1" type="ORF">BN13_960015</name>
</gene>
<organism evidence="1 2">
    <name type="scientific">Nostocoides jenkinsii Ben 74</name>
    <dbReference type="NCBI Taxonomy" id="1193518"/>
    <lineage>
        <taxon>Bacteria</taxon>
        <taxon>Bacillati</taxon>
        <taxon>Actinomycetota</taxon>
        <taxon>Actinomycetes</taxon>
        <taxon>Micrococcales</taxon>
        <taxon>Intrasporangiaceae</taxon>
        <taxon>Nostocoides</taxon>
    </lineage>
</organism>
<dbReference type="GO" id="GO:0005737">
    <property type="term" value="C:cytoplasm"/>
    <property type="evidence" value="ECO:0007669"/>
    <property type="project" value="TreeGrafter"/>
</dbReference>
<dbReference type="PANTHER" id="PTHR48100">
    <property type="entry name" value="BROAD-SPECIFICITY PHOSPHATASE YOR283W-RELATED"/>
    <property type="match status" value="1"/>
</dbReference>
<dbReference type="PANTHER" id="PTHR48100:SF51">
    <property type="entry name" value="PHOSPHOGLYCERATE MUTASE"/>
    <property type="match status" value="1"/>
</dbReference>
<accession>A0A077MCL1</accession>
<name>A0A077MCL1_9MICO</name>
<dbReference type="AlphaFoldDB" id="A0A077MCL1"/>
<dbReference type="STRING" id="1193518.BN13_960015"/>
<proteinExistence type="predicted"/>
<dbReference type="InterPro" id="IPR013078">
    <property type="entry name" value="His_Pase_superF_clade-1"/>
</dbReference>
<dbReference type="RefSeq" id="WP_048547798.1">
    <property type="nucleotide sequence ID" value="NZ_HF571038.1"/>
</dbReference>
<dbReference type="CDD" id="cd07067">
    <property type="entry name" value="HP_PGM_like"/>
    <property type="match status" value="1"/>
</dbReference>
<keyword evidence="2" id="KW-1185">Reference proteome</keyword>
<reference evidence="1 2" key="1">
    <citation type="journal article" date="2013" name="ISME J.">
        <title>A metabolic model for members of the genus Tetrasphaera involved in enhanced biological phosphorus removal.</title>
        <authorList>
            <person name="Kristiansen R."/>
            <person name="Nguyen H.T.T."/>
            <person name="Saunders A.M."/>
            <person name="Nielsen J.L."/>
            <person name="Wimmer R."/>
            <person name="Le V.Q."/>
            <person name="McIlroy S.J."/>
            <person name="Petrovski S."/>
            <person name="Seviour R.J."/>
            <person name="Calteau A."/>
            <person name="Nielsen K.L."/>
            <person name="Nielsen P.H."/>
        </authorList>
    </citation>
    <scope>NUCLEOTIDE SEQUENCE [LARGE SCALE GENOMIC DNA]</scope>
    <source>
        <strain evidence="1 2">Ben 74</strain>
    </source>
</reference>
<dbReference type="InterPro" id="IPR029033">
    <property type="entry name" value="His_PPase_superfam"/>
</dbReference>
<dbReference type="GO" id="GO:0016791">
    <property type="term" value="F:phosphatase activity"/>
    <property type="evidence" value="ECO:0007669"/>
    <property type="project" value="TreeGrafter"/>
</dbReference>
<dbReference type="SMART" id="SM00855">
    <property type="entry name" value="PGAM"/>
    <property type="match status" value="1"/>
</dbReference>
<evidence type="ECO:0000313" key="1">
    <source>
        <dbReference type="EMBL" id="CCI55051.1"/>
    </source>
</evidence>
<evidence type="ECO:0000313" key="2">
    <source>
        <dbReference type="Proteomes" id="UP000035720"/>
    </source>
</evidence>
<dbReference type="InterPro" id="IPR050275">
    <property type="entry name" value="PGM_Phosphatase"/>
</dbReference>
<sequence>MSERTVVHLVRHGEVYNPEKVLYGRLPGYHLSERGQAMARVVAGFLAANDVTHVVASSLTRAKETAAPIAAAHDVSVMTDDRVIEAANAFEGQQVALSTFLAPRNLPLLRDVRRPSWGEPYADIAARMGAAVTAARAAARGHEAIIVSHQLPIWIARLSAEGRRLWHDPRSRVCTLASVTSFAFAGDQLTSITYAEPAAALLSDATASVGA</sequence>
<dbReference type="Proteomes" id="UP000035720">
    <property type="component" value="Unassembled WGS sequence"/>
</dbReference>
<dbReference type="SUPFAM" id="SSF53254">
    <property type="entry name" value="Phosphoglycerate mutase-like"/>
    <property type="match status" value="1"/>
</dbReference>
<protein>
    <submittedName>
        <fullName evidence="1">Putative phosphoglycerate mutase</fullName>
    </submittedName>
</protein>
<dbReference type="EMBL" id="CAJC01000212">
    <property type="protein sequence ID" value="CCI55051.1"/>
    <property type="molecule type" value="Genomic_DNA"/>
</dbReference>
<dbReference type="OrthoDB" id="3215466at2"/>
<dbReference type="Pfam" id="PF00300">
    <property type="entry name" value="His_Phos_1"/>
    <property type="match status" value="1"/>
</dbReference>